<organism evidence="1 2">
    <name type="scientific">Cyanobium gracile UHCC 0281</name>
    <dbReference type="NCBI Taxonomy" id="3110309"/>
    <lineage>
        <taxon>Bacteria</taxon>
        <taxon>Bacillati</taxon>
        <taxon>Cyanobacteriota</taxon>
        <taxon>Cyanophyceae</taxon>
        <taxon>Synechococcales</taxon>
        <taxon>Prochlorococcaceae</taxon>
        <taxon>Cyanobium</taxon>
    </lineage>
</organism>
<dbReference type="Proteomes" id="UP001302329">
    <property type="component" value="Unassembled WGS sequence"/>
</dbReference>
<dbReference type="EMBL" id="JAYGHY010000052">
    <property type="protein sequence ID" value="MEA5443506.1"/>
    <property type="molecule type" value="Genomic_DNA"/>
</dbReference>
<gene>
    <name evidence="1" type="ORF">VB739_13160</name>
</gene>
<reference evidence="1 2" key="1">
    <citation type="submission" date="2023-12" db="EMBL/GenBank/DDBJ databases">
        <title>Baltic Sea Cyanobacteria.</title>
        <authorList>
            <person name="Delbaje E."/>
            <person name="Fewer D.P."/>
            <person name="Shishido T.K."/>
        </authorList>
    </citation>
    <scope>NUCLEOTIDE SEQUENCE [LARGE SCALE GENOMIC DNA]</scope>
    <source>
        <strain evidence="1 2">UHCC 0281</strain>
    </source>
</reference>
<dbReference type="RefSeq" id="WP_323357488.1">
    <property type="nucleotide sequence ID" value="NZ_JAYGHY010000052.1"/>
</dbReference>
<sequence>MNLVFSAASWVACEVIGVDVDGMKRERHGIVSIQALKLSPSDIMARPWMLPLFQPTRV</sequence>
<name>A0ABU5SYD9_9CYAN</name>
<comment type="caution">
    <text evidence="1">The sequence shown here is derived from an EMBL/GenBank/DDBJ whole genome shotgun (WGS) entry which is preliminary data.</text>
</comment>
<keyword evidence="2" id="KW-1185">Reference proteome</keyword>
<evidence type="ECO:0000313" key="2">
    <source>
        <dbReference type="Proteomes" id="UP001302329"/>
    </source>
</evidence>
<evidence type="ECO:0000313" key="1">
    <source>
        <dbReference type="EMBL" id="MEA5443506.1"/>
    </source>
</evidence>
<protein>
    <submittedName>
        <fullName evidence="1">Uncharacterized protein</fullName>
    </submittedName>
</protein>
<accession>A0ABU5SYD9</accession>
<proteinExistence type="predicted"/>